<sequence>MRLPHASALALSLLALTLPAAAQTTLPGLTLGTPDPSSFYGALLNQWYASAAQVSAGTMIDGLPTQAGSFTMFPAPSALAARVESSQTQDGKSAAALGKLTATTLGASATAIAPLDPKATGMASVGYSMMSYWAVLDQDATVHFSLPLEGRLTTTGSLATGSDASLAGVVAWAYGSEVNPTSASQAALFANAGIDVNAEGETLLRQLATVQPSSQTHLAVFGAQADTSRTWVDVNSTLDVTAQGTRIDCTTPVPAPLTPICGRYFYFMNVALFTGAQNGASADFSHTLNVATYSINGGPAQAFNAVSAVPEPTSDLLFALGLAGLSAWRWARRTRR</sequence>
<name>A0A254NCN3_9BURK</name>
<dbReference type="EMBL" id="NISI01000001">
    <property type="protein sequence ID" value="OWR05725.1"/>
    <property type="molecule type" value="Genomic_DNA"/>
</dbReference>
<dbReference type="RefSeq" id="WP_088481932.1">
    <property type="nucleotide sequence ID" value="NZ_NISI01000001.1"/>
</dbReference>
<proteinExistence type="predicted"/>
<accession>A0A254NCN3</accession>
<dbReference type="InterPro" id="IPR013424">
    <property type="entry name" value="Ice-binding_C"/>
</dbReference>
<keyword evidence="1" id="KW-0732">Signal</keyword>
<reference evidence="3 4" key="1">
    <citation type="journal article" date="2007" name="Int. J. Syst. Evol. Microbiol.">
        <title>Description of Pelomonas aquatica sp. nov. and Pelomonas puraquae sp. nov., isolated from industrial and haemodialysis water.</title>
        <authorList>
            <person name="Gomila M."/>
            <person name="Bowien B."/>
            <person name="Falsen E."/>
            <person name="Moore E.R."/>
            <person name="Lalucat J."/>
        </authorList>
    </citation>
    <scope>NUCLEOTIDE SEQUENCE [LARGE SCALE GENOMIC DNA]</scope>
    <source>
        <strain evidence="3 4">CCUG 52769</strain>
    </source>
</reference>
<dbReference type="OrthoDB" id="8897625at2"/>
<feature type="chain" id="PRO_5012242353" description="Ice-binding protein C-terminal domain-containing protein" evidence="1">
    <location>
        <begin position="23"/>
        <end position="336"/>
    </location>
</feature>
<gene>
    <name evidence="3" type="ORF">CDO81_04550</name>
</gene>
<dbReference type="AlphaFoldDB" id="A0A254NCN3"/>
<keyword evidence="4" id="KW-1185">Reference proteome</keyword>
<evidence type="ECO:0000256" key="1">
    <source>
        <dbReference type="SAM" id="SignalP"/>
    </source>
</evidence>
<protein>
    <recommendedName>
        <fullName evidence="2">Ice-binding protein C-terminal domain-containing protein</fullName>
    </recommendedName>
</protein>
<dbReference type="Proteomes" id="UP000197446">
    <property type="component" value="Unassembled WGS sequence"/>
</dbReference>
<evidence type="ECO:0000313" key="4">
    <source>
        <dbReference type="Proteomes" id="UP000197446"/>
    </source>
</evidence>
<feature type="signal peptide" evidence="1">
    <location>
        <begin position="1"/>
        <end position="22"/>
    </location>
</feature>
<evidence type="ECO:0000259" key="2">
    <source>
        <dbReference type="Pfam" id="PF07589"/>
    </source>
</evidence>
<feature type="domain" description="Ice-binding protein C-terminal" evidence="2">
    <location>
        <begin position="308"/>
        <end position="333"/>
    </location>
</feature>
<organism evidence="3 4">
    <name type="scientific">Roseateles puraquae</name>
    <dbReference type="NCBI Taxonomy" id="431059"/>
    <lineage>
        <taxon>Bacteria</taxon>
        <taxon>Pseudomonadati</taxon>
        <taxon>Pseudomonadota</taxon>
        <taxon>Betaproteobacteria</taxon>
        <taxon>Burkholderiales</taxon>
        <taxon>Sphaerotilaceae</taxon>
        <taxon>Roseateles</taxon>
    </lineage>
</organism>
<evidence type="ECO:0000313" key="3">
    <source>
        <dbReference type="EMBL" id="OWR05725.1"/>
    </source>
</evidence>
<comment type="caution">
    <text evidence="3">The sequence shown here is derived from an EMBL/GenBank/DDBJ whole genome shotgun (WGS) entry which is preliminary data.</text>
</comment>
<dbReference type="Pfam" id="PF07589">
    <property type="entry name" value="PEP-CTERM"/>
    <property type="match status" value="1"/>
</dbReference>